<dbReference type="InterPro" id="IPR005835">
    <property type="entry name" value="NTP_transferase_dom"/>
</dbReference>
<reference evidence="2 3" key="1">
    <citation type="journal article" date="2005" name="DNA Res.">
        <title>Complete genome sequence of the facultative anaerobic magnetotactic bacterium Magnetospirillum sp. strain AMB-1.</title>
        <authorList>
            <person name="Matsunaga T."/>
            <person name="Okamura Y."/>
            <person name="Fukuda Y."/>
            <person name="Wahyudi A.T."/>
            <person name="Murase Y."/>
            <person name="Takeyama H."/>
        </authorList>
    </citation>
    <scope>NUCLEOTIDE SEQUENCE [LARGE SCALE GENOMIC DNA]</scope>
    <source>
        <strain evidence="3">ATCC 700264 / AMB-1</strain>
    </source>
</reference>
<evidence type="ECO:0000313" key="2">
    <source>
        <dbReference type="EMBL" id="BAE48925.1"/>
    </source>
</evidence>
<dbReference type="GO" id="GO:0047343">
    <property type="term" value="F:glucose-1-phosphate cytidylyltransferase activity"/>
    <property type="evidence" value="ECO:0007669"/>
    <property type="project" value="InterPro"/>
</dbReference>
<dbReference type="AlphaFoldDB" id="Q2WB50"/>
<organism evidence="2 3">
    <name type="scientific">Paramagnetospirillum magneticum (strain ATCC 700264 / AMB-1)</name>
    <name type="common">Magnetospirillum magneticum</name>
    <dbReference type="NCBI Taxonomy" id="342108"/>
    <lineage>
        <taxon>Bacteria</taxon>
        <taxon>Pseudomonadati</taxon>
        <taxon>Pseudomonadota</taxon>
        <taxon>Alphaproteobacteria</taxon>
        <taxon>Rhodospirillales</taxon>
        <taxon>Magnetospirillaceae</taxon>
        <taxon>Paramagnetospirillum</taxon>
    </lineage>
</organism>
<dbReference type="KEGG" id="mag:amb0121"/>
<accession>Q2WB50</accession>
<dbReference type="PANTHER" id="PTHR47183">
    <property type="entry name" value="GLUCOSE-1-PHOSPHATE CYTIDYLYLTRANSFERASE-RELATED"/>
    <property type="match status" value="1"/>
</dbReference>
<dbReference type="HOGENOM" id="CLU_029499_10_0_5"/>
<dbReference type="PANTHER" id="PTHR47183:SF3">
    <property type="entry name" value="TRANSFERASE"/>
    <property type="match status" value="1"/>
</dbReference>
<protein>
    <submittedName>
        <fullName evidence="2">Nucleoside-diphosphate-sugar pyrophosphorylase</fullName>
    </submittedName>
</protein>
<name>Q2WB50_PARM1</name>
<dbReference type="Gene3D" id="3.90.550.10">
    <property type="entry name" value="Spore Coat Polysaccharide Biosynthesis Protein SpsA, Chain A"/>
    <property type="match status" value="1"/>
</dbReference>
<dbReference type="CDD" id="cd02524">
    <property type="entry name" value="G1P_cytidylyltransferase"/>
    <property type="match status" value="1"/>
</dbReference>
<dbReference type="Proteomes" id="UP000007058">
    <property type="component" value="Chromosome"/>
</dbReference>
<dbReference type="Pfam" id="PF00483">
    <property type="entry name" value="NTP_transferase"/>
    <property type="match status" value="1"/>
</dbReference>
<sequence>MLDRPERLRDYPHALNARGGFMKVVILCGGFGTRIRDVADDIPKPMIPIGNLPIVWHIMKSYSAAGHKDFVLCLGYKSHAVKQFFLNYDIHGGDFTIALGAEKQITHHGEVRHDDWSVTLAETGLNAMTGARIRRIRKYLGDDENFLLTYGDGVSDVDLDALLEFHKSHGKILTVTGVHPPGRFGEIEHANGQVQGFNEKSQTTSGMISGGYFVCRREIFDYLDDREDLVFEVGPVRALVAAGEMMVYEHHGFWQCMDTYRDWSLLRDLWDSGKAPWKSWE</sequence>
<dbReference type="EMBL" id="AP007255">
    <property type="protein sequence ID" value="BAE48925.1"/>
    <property type="molecule type" value="Genomic_DNA"/>
</dbReference>
<proteinExistence type="predicted"/>
<dbReference type="NCBIfam" id="TIGR02623">
    <property type="entry name" value="G1P_cyt_trans"/>
    <property type="match status" value="1"/>
</dbReference>
<evidence type="ECO:0000313" key="3">
    <source>
        <dbReference type="Proteomes" id="UP000007058"/>
    </source>
</evidence>
<dbReference type="InterPro" id="IPR013446">
    <property type="entry name" value="G1P_cyt_trans-like"/>
</dbReference>
<evidence type="ECO:0000259" key="1">
    <source>
        <dbReference type="Pfam" id="PF00483"/>
    </source>
</evidence>
<dbReference type="InterPro" id="IPR029044">
    <property type="entry name" value="Nucleotide-diphossugar_trans"/>
</dbReference>
<keyword evidence="3" id="KW-1185">Reference proteome</keyword>
<gene>
    <name evidence="2" type="ordered locus">amb0121</name>
</gene>
<dbReference type="GO" id="GO:0009243">
    <property type="term" value="P:O antigen biosynthetic process"/>
    <property type="evidence" value="ECO:0007669"/>
    <property type="project" value="InterPro"/>
</dbReference>
<dbReference type="STRING" id="342108.amb0121"/>
<dbReference type="InterPro" id="IPR046981">
    <property type="entry name" value="G1P_cyt_trans"/>
</dbReference>
<dbReference type="SUPFAM" id="SSF53448">
    <property type="entry name" value="Nucleotide-diphospho-sugar transferases"/>
    <property type="match status" value="1"/>
</dbReference>
<feature type="domain" description="Nucleotidyl transferase" evidence="1">
    <location>
        <begin position="23"/>
        <end position="223"/>
    </location>
</feature>